<reference evidence="2" key="1">
    <citation type="submission" date="2015-11" db="EMBL/GenBank/DDBJ databases">
        <title>De novo transcriptome assembly of four potential Pierce s Disease insect vectors from Arizona vineyards.</title>
        <authorList>
            <person name="Tassone E.E."/>
        </authorList>
    </citation>
    <scope>NUCLEOTIDE SEQUENCE</scope>
</reference>
<dbReference type="CDD" id="cd18186">
    <property type="entry name" value="BTB_POZ_ZBTB_KLHL-like"/>
    <property type="match status" value="1"/>
</dbReference>
<dbReference type="SUPFAM" id="SSF54695">
    <property type="entry name" value="POZ domain"/>
    <property type="match status" value="1"/>
</dbReference>
<evidence type="ECO:0000259" key="1">
    <source>
        <dbReference type="PROSITE" id="PS50097"/>
    </source>
</evidence>
<dbReference type="PANTHER" id="PTHR45774">
    <property type="entry name" value="BTB/POZ DOMAIN-CONTAINING"/>
    <property type="match status" value="1"/>
</dbReference>
<proteinExistence type="predicted"/>
<sequence>MDCKKDLPIVKDAVDEVLDPAEYLFNKTKFYDHIVMIGDPCFDGEKFSIVSSHLAAHSTVFRDMLLNSTGSHTYIGDVSPRTFKLMLRHVYGGHLDISGDEAVELVLCAHKYNMRSLLARMCKRLIPTGVEDVFAALSCVTFGSCPTLLPSVTKIIQEQTDKVVLSEKFLLLDEKDVEFISASDILAITEVDLWRHLVRWGKHQALPPGMPVRLNLTKPLKNIRLASMSYEDIIKVVMPSNILTSTELMQLLTAIADNKSFDSPGLCSTLEKRGLHLEESKKKTPNCEVPLDLKEVTSLKSGCVFKSEVSGTWRATDYFSELPEYQTSSNFTIKVCKKDLQLQSFTCRSKTRSKNYNKQLYQFECSIEIYEYIAGGFCRCLETVRVVGSVVCDDLVVIPLTLKNGQLLTLKANSSYYFELEFSTPHPLYKTGYYHYVYDGRRDTDTTNVKKGSQEHMAITFNDALHVQQIDYTVL</sequence>
<name>A0A1B6LLC2_9HEMI</name>
<dbReference type="PANTHER" id="PTHR45774:SF3">
    <property type="entry name" value="BTB (POZ) DOMAIN-CONTAINING 2B-RELATED"/>
    <property type="match status" value="1"/>
</dbReference>
<accession>A0A1B6LLC2</accession>
<dbReference type="SMART" id="SM00225">
    <property type="entry name" value="BTB"/>
    <property type="match status" value="1"/>
</dbReference>
<dbReference type="Gene3D" id="1.25.40.420">
    <property type="match status" value="1"/>
</dbReference>
<dbReference type="InterPro" id="IPR011705">
    <property type="entry name" value="BACK"/>
</dbReference>
<evidence type="ECO:0000313" key="2">
    <source>
        <dbReference type="EMBL" id="JAT24427.1"/>
    </source>
</evidence>
<organism evidence="2">
    <name type="scientific">Graphocephala atropunctata</name>
    <dbReference type="NCBI Taxonomy" id="36148"/>
    <lineage>
        <taxon>Eukaryota</taxon>
        <taxon>Metazoa</taxon>
        <taxon>Ecdysozoa</taxon>
        <taxon>Arthropoda</taxon>
        <taxon>Hexapoda</taxon>
        <taxon>Insecta</taxon>
        <taxon>Pterygota</taxon>
        <taxon>Neoptera</taxon>
        <taxon>Paraneoptera</taxon>
        <taxon>Hemiptera</taxon>
        <taxon>Auchenorrhyncha</taxon>
        <taxon>Membracoidea</taxon>
        <taxon>Cicadellidae</taxon>
        <taxon>Cicadellinae</taxon>
        <taxon>Cicadellini</taxon>
        <taxon>Graphocephala</taxon>
    </lineage>
</organism>
<dbReference type="PROSITE" id="PS50097">
    <property type="entry name" value="BTB"/>
    <property type="match status" value="1"/>
</dbReference>
<dbReference type="AlphaFoldDB" id="A0A1B6LLC2"/>
<dbReference type="Pfam" id="PF00651">
    <property type="entry name" value="BTB"/>
    <property type="match status" value="1"/>
</dbReference>
<feature type="domain" description="BTB" evidence="1">
    <location>
        <begin position="31"/>
        <end position="99"/>
    </location>
</feature>
<dbReference type="InterPro" id="IPR011333">
    <property type="entry name" value="SKP1/BTB/POZ_sf"/>
</dbReference>
<dbReference type="Pfam" id="PF07707">
    <property type="entry name" value="BACK"/>
    <property type="match status" value="1"/>
</dbReference>
<protein>
    <recommendedName>
        <fullName evidence="1">BTB domain-containing protein</fullName>
    </recommendedName>
</protein>
<dbReference type="EMBL" id="GEBQ01015550">
    <property type="protein sequence ID" value="JAT24427.1"/>
    <property type="molecule type" value="Transcribed_RNA"/>
</dbReference>
<gene>
    <name evidence="2" type="ORF">g.1294</name>
</gene>
<dbReference type="Gene3D" id="3.30.710.10">
    <property type="entry name" value="Potassium Channel Kv1.1, Chain A"/>
    <property type="match status" value="1"/>
</dbReference>
<dbReference type="InterPro" id="IPR000210">
    <property type="entry name" value="BTB/POZ_dom"/>
</dbReference>